<feature type="signal peptide" evidence="2">
    <location>
        <begin position="1"/>
        <end position="19"/>
    </location>
</feature>
<evidence type="ECO:0000256" key="2">
    <source>
        <dbReference type="SAM" id="SignalP"/>
    </source>
</evidence>
<dbReference type="Proteomes" id="UP000799777">
    <property type="component" value="Unassembled WGS sequence"/>
</dbReference>
<accession>A0A9P4HJ78</accession>
<organism evidence="3 4">
    <name type="scientific">Setomelanomma holmii</name>
    <dbReference type="NCBI Taxonomy" id="210430"/>
    <lineage>
        <taxon>Eukaryota</taxon>
        <taxon>Fungi</taxon>
        <taxon>Dikarya</taxon>
        <taxon>Ascomycota</taxon>
        <taxon>Pezizomycotina</taxon>
        <taxon>Dothideomycetes</taxon>
        <taxon>Pleosporomycetidae</taxon>
        <taxon>Pleosporales</taxon>
        <taxon>Pleosporineae</taxon>
        <taxon>Phaeosphaeriaceae</taxon>
        <taxon>Setomelanomma</taxon>
    </lineage>
</organism>
<keyword evidence="2" id="KW-0732">Signal</keyword>
<feature type="region of interest" description="Disordered" evidence="1">
    <location>
        <begin position="528"/>
        <end position="559"/>
    </location>
</feature>
<sequence length="559" mass="60371">MKLNQVALTGLRLVGLAIGAPSGPTEVTHLNDGDYRYHCEALDIYKCGVLGSCSLYEDCKTWCIDLTAPGGARCADAPPKAVEARAEKTTTSDLGTQYKNDDDFKFYCVDDNVNQCHARIKLPCIIIDHCANGCMTLDDGVSCLESPAVTARDEFEAGFVSTAQSKCDGQPDGCKMCTGTRRGVLTCIGSFCAVKPGDWCSKDTSCHDDCDCCEKGRKRAVMTAKSLESAPQVKRSTNDVAVPPATPPAVGVDKCKPGDYWCYPYDYSWLIICDANGVWQWSAYCGKNGIYGCCQGSKDPSPDHRCDCRPPSSRQLIADVDIKRATDEVTVAETAQECSPGQFWCDQTNFDWIIVCGQNGKWQISSYCGKTSQGYGCCRGSSIPGGSPSCDCRSLPGGPPTHLRDAQHIDPVTAESTTDANVAQNLESTAVSTPEARSTDDGNDDRGVPRAETPQEGECTPGTYRCRQPFIYGQIQLCDSQGVWYISAVCCGPYTCYDPPGDEPPRCECGPSSHGNDVASSPRFIAARQFDPEAGPQDPDEPELCSPGRYTCGDRNRKV</sequence>
<feature type="compositionally biased region" description="Polar residues" evidence="1">
    <location>
        <begin position="427"/>
        <end position="436"/>
    </location>
</feature>
<feature type="compositionally biased region" description="Basic and acidic residues" evidence="1">
    <location>
        <begin position="437"/>
        <end position="449"/>
    </location>
</feature>
<evidence type="ECO:0000256" key="1">
    <source>
        <dbReference type="SAM" id="MobiDB-lite"/>
    </source>
</evidence>
<reference evidence="3" key="1">
    <citation type="journal article" date="2020" name="Stud. Mycol.">
        <title>101 Dothideomycetes genomes: a test case for predicting lifestyles and emergence of pathogens.</title>
        <authorList>
            <person name="Haridas S."/>
            <person name="Albert R."/>
            <person name="Binder M."/>
            <person name="Bloem J."/>
            <person name="Labutti K."/>
            <person name="Salamov A."/>
            <person name="Andreopoulos B."/>
            <person name="Baker S."/>
            <person name="Barry K."/>
            <person name="Bills G."/>
            <person name="Bluhm B."/>
            <person name="Cannon C."/>
            <person name="Castanera R."/>
            <person name="Culley D."/>
            <person name="Daum C."/>
            <person name="Ezra D."/>
            <person name="Gonzalez J."/>
            <person name="Henrissat B."/>
            <person name="Kuo A."/>
            <person name="Liang C."/>
            <person name="Lipzen A."/>
            <person name="Lutzoni F."/>
            <person name="Magnuson J."/>
            <person name="Mondo S."/>
            <person name="Nolan M."/>
            <person name="Ohm R."/>
            <person name="Pangilinan J."/>
            <person name="Park H.-J."/>
            <person name="Ramirez L."/>
            <person name="Alfaro M."/>
            <person name="Sun H."/>
            <person name="Tritt A."/>
            <person name="Yoshinaga Y."/>
            <person name="Zwiers L.-H."/>
            <person name="Turgeon B."/>
            <person name="Goodwin S."/>
            <person name="Spatafora J."/>
            <person name="Crous P."/>
            <person name="Grigoriev I."/>
        </authorList>
    </citation>
    <scope>NUCLEOTIDE SEQUENCE</scope>
    <source>
        <strain evidence="3">CBS 110217</strain>
    </source>
</reference>
<proteinExistence type="predicted"/>
<dbReference type="OrthoDB" id="3766157at2759"/>
<protein>
    <submittedName>
        <fullName evidence="3">Uncharacterized protein</fullName>
    </submittedName>
</protein>
<evidence type="ECO:0000313" key="4">
    <source>
        <dbReference type="Proteomes" id="UP000799777"/>
    </source>
</evidence>
<feature type="region of interest" description="Disordered" evidence="1">
    <location>
        <begin position="427"/>
        <end position="458"/>
    </location>
</feature>
<keyword evidence="4" id="KW-1185">Reference proteome</keyword>
<comment type="caution">
    <text evidence="3">The sequence shown here is derived from an EMBL/GenBank/DDBJ whole genome shotgun (WGS) entry which is preliminary data.</text>
</comment>
<feature type="chain" id="PRO_5040454877" evidence="2">
    <location>
        <begin position="20"/>
        <end position="559"/>
    </location>
</feature>
<dbReference type="EMBL" id="ML978155">
    <property type="protein sequence ID" value="KAF2036266.1"/>
    <property type="molecule type" value="Genomic_DNA"/>
</dbReference>
<gene>
    <name evidence="3" type="ORF">EK21DRAFT_106370</name>
</gene>
<name>A0A9P4HJ78_9PLEO</name>
<dbReference type="AlphaFoldDB" id="A0A9P4HJ78"/>
<evidence type="ECO:0000313" key="3">
    <source>
        <dbReference type="EMBL" id="KAF2036266.1"/>
    </source>
</evidence>